<dbReference type="PANTHER" id="PTHR35446:SF2">
    <property type="entry name" value="CARBOXYMUCONOLACTONE DECARBOXYLASE-LIKE DOMAIN-CONTAINING PROTEIN"/>
    <property type="match status" value="1"/>
</dbReference>
<dbReference type="EMBL" id="PNFZ01000002">
    <property type="protein sequence ID" value="PMB98558.1"/>
    <property type="molecule type" value="Genomic_DNA"/>
</dbReference>
<evidence type="ECO:0000259" key="1">
    <source>
        <dbReference type="Pfam" id="PF02627"/>
    </source>
</evidence>
<dbReference type="RefSeq" id="WP_102161141.1">
    <property type="nucleotide sequence ID" value="NZ_JALXRF010000005.1"/>
</dbReference>
<dbReference type="InterPro" id="IPR029032">
    <property type="entry name" value="AhpD-like"/>
</dbReference>
<dbReference type="AlphaFoldDB" id="A0A2N6PIP4"/>
<gene>
    <name evidence="2" type="ORF">CJ198_04295</name>
</gene>
<dbReference type="NCBIfam" id="TIGR01926">
    <property type="entry name" value="peroxid_rel"/>
    <property type="match status" value="1"/>
</dbReference>
<reference evidence="2 3" key="1">
    <citation type="submission" date="2017-09" db="EMBL/GenBank/DDBJ databases">
        <title>Bacterial strain isolated from the female urinary microbiota.</title>
        <authorList>
            <person name="Thomas-White K."/>
            <person name="Kumar N."/>
            <person name="Forster S."/>
            <person name="Putonti C."/>
            <person name="Lawley T."/>
            <person name="Wolfe A.J."/>
        </authorList>
    </citation>
    <scope>NUCLEOTIDE SEQUENCE [LARGE SCALE GENOMIC DNA]</scope>
    <source>
        <strain evidence="2 3">UMB0680</strain>
    </source>
</reference>
<keyword evidence="3" id="KW-1185">Reference proteome</keyword>
<dbReference type="PANTHER" id="PTHR35446">
    <property type="entry name" value="SI:CH211-175M2.5"/>
    <property type="match status" value="1"/>
</dbReference>
<dbReference type="OrthoDB" id="9810664at2"/>
<proteinExistence type="predicted"/>
<keyword evidence="2" id="KW-0560">Oxidoreductase</keyword>
<dbReference type="InterPro" id="IPR004675">
    <property type="entry name" value="AhpD_core"/>
</dbReference>
<dbReference type="NCBIfam" id="TIGR00778">
    <property type="entry name" value="ahpD_dom"/>
    <property type="match status" value="1"/>
</dbReference>
<dbReference type="Gene3D" id="1.20.1290.10">
    <property type="entry name" value="AhpD-like"/>
    <property type="match status" value="1"/>
</dbReference>
<organism evidence="2 3">
    <name type="scientific">Brevibacterium luteolum</name>
    <dbReference type="NCBI Taxonomy" id="199591"/>
    <lineage>
        <taxon>Bacteria</taxon>
        <taxon>Bacillati</taxon>
        <taxon>Actinomycetota</taxon>
        <taxon>Actinomycetes</taxon>
        <taxon>Micrococcales</taxon>
        <taxon>Brevibacteriaceae</taxon>
        <taxon>Brevibacterium</taxon>
    </lineage>
</organism>
<name>A0A2N6PIP4_9MICO</name>
<dbReference type="GO" id="GO:0051920">
    <property type="term" value="F:peroxiredoxin activity"/>
    <property type="evidence" value="ECO:0007669"/>
    <property type="project" value="InterPro"/>
</dbReference>
<dbReference type="Proteomes" id="UP000235703">
    <property type="component" value="Unassembled WGS sequence"/>
</dbReference>
<keyword evidence="2" id="KW-0575">Peroxidase</keyword>
<evidence type="ECO:0000313" key="3">
    <source>
        <dbReference type="Proteomes" id="UP000235703"/>
    </source>
</evidence>
<dbReference type="Gene3D" id="1.20.5.810">
    <property type="entry name" value="AhpD-like"/>
    <property type="match status" value="1"/>
</dbReference>
<dbReference type="InterPro" id="IPR010195">
    <property type="entry name" value="Uncharacterised_peroxidase-rel"/>
</dbReference>
<comment type="caution">
    <text evidence="2">The sequence shown here is derived from an EMBL/GenBank/DDBJ whole genome shotgun (WGS) entry which is preliminary data.</text>
</comment>
<accession>A0A2N6PIP4</accession>
<dbReference type="InterPro" id="IPR003779">
    <property type="entry name" value="CMD-like"/>
</dbReference>
<protein>
    <submittedName>
        <fullName evidence="2">Alkylhydroperoxidase</fullName>
    </submittedName>
</protein>
<sequence>MTHTTDRFPAAELTDLPADIRTRIEEVGQQTGFVPNVFVHLARRPAEFRAFFAYYDALMEKDTGNLTKADREMIITVTSAANKCLYCVVAHGAVLRIFEKDSHIADQVALNYRHADIPARQKAMLDFAMKVQQTPWLICDDDFATLAAHGFDDEDAWDITAITGFFGLSNRMATVTGMTPNPEFYLMGRIPRDKR</sequence>
<dbReference type="SUPFAM" id="SSF69118">
    <property type="entry name" value="AhpD-like"/>
    <property type="match status" value="1"/>
</dbReference>
<feature type="domain" description="Carboxymuconolactone decarboxylase-like" evidence="1">
    <location>
        <begin position="45"/>
        <end position="96"/>
    </location>
</feature>
<dbReference type="Pfam" id="PF02627">
    <property type="entry name" value="CMD"/>
    <property type="match status" value="1"/>
</dbReference>
<evidence type="ECO:0000313" key="2">
    <source>
        <dbReference type="EMBL" id="PMB98558.1"/>
    </source>
</evidence>